<dbReference type="InterPro" id="IPR006626">
    <property type="entry name" value="PbH1"/>
</dbReference>
<dbReference type="RefSeq" id="WP_262310137.1">
    <property type="nucleotide sequence ID" value="NZ_CP106679.1"/>
</dbReference>
<dbReference type="Proteomes" id="UP001065174">
    <property type="component" value="Chromosome"/>
</dbReference>
<protein>
    <submittedName>
        <fullName evidence="2">Right-handed parallel beta-helix repeat-containing protein</fullName>
    </submittedName>
</protein>
<dbReference type="EMBL" id="CP106679">
    <property type="protein sequence ID" value="UXP32702.1"/>
    <property type="molecule type" value="Genomic_DNA"/>
</dbReference>
<sequence>MPNPNLHHTIPVLLLFTLLLSSSCKEDEVRKGAEIITKEILGCTNPLSESYDPKATTNDGSCAATDCSTCNFFISGDVFGFDGVKKGVKPGDIICLDGTVTYKEPLSLSNIVGTADNPVLIINCGGQAVIDMSSKNASYAIRTSGSKYFRISGAGSNDHEYGIVLSNTKSLGISLDGLSSNFEVDHLEIFEIGFAGIMSKTDPSCDAATQRDNFVMQDISIHDNYVHDTGGEGLYIGNSFYEKGRNLTDCGTVFPHDIKGADIYRNKVINAGWEAIQVGCGVEGVKIHDNYIENYGTENETYQNNGLQIGEGTGGLLYNNYIAKGPGNGVIMLGLGDNIMFNNVIVNAGESGVFCDERYTPGDGFSFINNTIINPEENGIVIYAEKVPLNHVINNVIVNPGAYKSEPEKAYIKKLNNDVKIDIAANFFTQDIAAAGFEADGYLLSADSELIDTGEDVSDFGVTFDFIGTDRPSGTGFDPGAYEYKQ</sequence>
<feature type="domain" description="Right handed beta helix" evidence="1">
    <location>
        <begin position="261"/>
        <end position="401"/>
    </location>
</feature>
<dbReference type="SMART" id="SM00710">
    <property type="entry name" value="PbH1"/>
    <property type="match status" value="7"/>
</dbReference>
<organism evidence="2 3">
    <name type="scientific">Reichenbachiella agarivorans</name>
    <dbReference type="NCBI Taxonomy" id="2979464"/>
    <lineage>
        <taxon>Bacteria</taxon>
        <taxon>Pseudomonadati</taxon>
        <taxon>Bacteroidota</taxon>
        <taxon>Cytophagia</taxon>
        <taxon>Cytophagales</taxon>
        <taxon>Reichenbachiellaceae</taxon>
        <taxon>Reichenbachiella</taxon>
    </lineage>
</organism>
<dbReference type="SUPFAM" id="SSF51126">
    <property type="entry name" value="Pectin lyase-like"/>
    <property type="match status" value="1"/>
</dbReference>
<evidence type="ECO:0000313" key="2">
    <source>
        <dbReference type="EMBL" id="UXP32702.1"/>
    </source>
</evidence>
<evidence type="ECO:0000259" key="1">
    <source>
        <dbReference type="Pfam" id="PF13229"/>
    </source>
</evidence>
<dbReference type="NCBIfam" id="NF041518">
    <property type="entry name" value="choice_anch_Q"/>
    <property type="match status" value="1"/>
</dbReference>
<dbReference type="InterPro" id="IPR011050">
    <property type="entry name" value="Pectin_lyase_fold/virulence"/>
</dbReference>
<reference evidence="2" key="1">
    <citation type="submission" date="2022-09" db="EMBL/GenBank/DDBJ databases">
        <title>Comparative genomics and taxonomic characterization of three novel marine species of genus Reichenbachiella exhibiting antioxidant and polysaccharide degradation activities.</title>
        <authorList>
            <person name="Muhammad N."/>
            <person name="Lee Y.-J."/>
            <person name="Ko J."/>
            <person name="Kim S.-G."/>
        </authorList>
    </citation>
    <scope>NUCLEOTIDE SEQUENCE</scope>
    <source>
        <strain evidence="2">BKB1-1</strain>
    </source>
</reference>
<accession>A0ABY6CQC4</accession>
<dbReference type="InterPro" id="IPR012334">
    <property type="entry name" value="Pectin_lyas_fold"/>
</dbReference>
<name>A0ABY6CQC4_9BACT</name>
<evidence type="ECO:0000313" key="3">
    <source>
        <dbReference type="Proteomes" id="UP001065174"/>
    </source>
</evidence>
<dbReference type="InterPro" id="IPR059226">
    <property type="entry name" value="Choice_anch_Q_dom"/>
</dbReference>
<proteinExistence type="predicted"/>
<keyword evidence="3" id="KW-1185">Reference proteome</keyword>
<dbReference type="Gene3D" id="2.160.20.10">
    <property type="entry name" value="Single-stranded right-handed beta-helix, Pectin lyase-like"/>
    <property type="match status" value="1"/>
</dbReference>
<dbReference type="Pfam" id="PF13229">
    <property type="entry name" value="Beta_helix"/>
    <property type="match status" value="1"/>
</dbReference>
<gene>
    <name evidence="2" type="ORF">N6H18_01835</name>
</gene>
<dbReference type="InterPro" id="IPR039448">
    <property type="entry name" value="Beta_helix"/>
</dbReference>